<dbReference type="Proteomes" id="UP000789738">
    <property type="component" value="Unassembled WGS sequence"/>
</dbReference>
<protein>
    <submittedName>
        <fullName evidence="2">Uncharacterized protein</fullName>
    </submittedName>
</protein>
<dbReference type="Proteomes" id="UP000431451">
    <property type="component" value="Unassembled WGS sequence"/>
</dbReference>
<dbReference type="AlphaFoldDB" id="A0A650MJ55"/>
<dbReference type="EMBL" id="CAKJVE010000004">
    <property type="protein sequence ID" value="CAG9707280.1"/>
    <property type="molecule type" value="Genomic_DNA"/>
</dbReference>
<evidence type="ECO:0000313" key="3">
    <source>
        <dbReference type="Proteomes" id="UP000431451"/>
    </source>
</evidence>
<accession>A0A650MJ55</accession>
<name>A0A650MJ55_9CLOT</name>
<reference evidence="1" key="2">
    <citation type="submission" date="2021-10" db="EMBL/GenBank/DDBJ databases">
        <authorList>
            <person name="Mesa V."/>
        </authorList>
    </citation>
    <scope>NUCLEOTIDE SEQUENCE</scope>
    <source>
        <strain evidence="1">CC3_PB</strain>
    </source>
</reference>
<reference evidence="2 3" key="1">
    <citation type="submission" date="2018-06" db="EMBL/GenBank/DDBJ databases">
        <authorList>
            <consortium name="IHU Genomes"/>
        </authorList>
    </citation>
    <scope>NUCLEOTIDE SEQUENCE [LARGE SCALE GENOMIC DNA]</scope>
    <source>
        <strain evidence="2 3">NEC25</strain>
    </source>
</reference>
<evidence type="ECO:0000313" key="1">
    <source>
        <dbReference type="EMBL" id="CAG9707280.1"/>
    </source>
</evidence>
<dbReference type="RefSeq" id="WP_159116463.1">
    <property type="nucleotide sequence ID" value="NZ_CAKJVD010000041.1"/>
</dbReference>
<evidence type="ECO:0000313" key="2">
    <source>
        <dbReference type="EMBL" id="VCT84814.1"/>
    </source>
</evidence>
<gene>
    <name evidence="1" type="ORF">CNEO_42937</name>
    <name evidence="2" type="ORF">CNEONATNEC25_02415</name>
</gene>
<dbReference type="EMBL" id="UWJD01000002">
    <property type="protein sequence ID" value="VCT84814.1"/>
    <property type="molecule type" value="Genomic_DNA"/>
</dbReference>
<organism evidence="2 3">
    <name type="scientific">Clostridium neonatale</name>
    <dbReference type="NCBI Taxonomy" id="137838"/>
    <lineage>
        <taxon>Bacteria</taxon>
        <taxon>Bacillati</taxon>
        <taxon>Bacillota</taxon>
        <taxon>Clostridia</taxon>
        <taxon>Eubacteriales</taxon>
        <taxon>Clostridiaceae</taxon>
        <taxon>Clostridium</taxon>
    </lineage>
</organism>
<proteinExistence type="predicted"/>
<sequence>MIKVICVKRILYTEWNFYNQKGSSKNSNLMKNKKYEKNLLDDDKIEIDFFSDIQKNIERINQNYFRVEINASKSKGC</sequence>